<accession>A0ABS5NI47</accession>
<sequence length="123" mass="13565">MTYATPADVSVLLARKLTTEEEGLAARRLGQVERMILAKIPDLADRVAADPAYAADVADVEADAVARVIRHGDGVMMETDGNYTYQKAYDQSSGKLELTSDEWETLGYRRSRMTALVPVTRRS</sequence>
<evidence type="ECO:0008006" key="3">
    <source>
        <dbReference type="Google" id="ProtNLM"/>
    </source>
</evidence>
<reference evidence="1 2" key="1">
    <citation type="submission" date="2021-04" db="EMBL/GenBank/DDBJ databases">
        <title>Whole genome sequence analysis of a thiophenic sulfur metabolizing bacteria.</title>
        <authorList>
            <person name="Akhtar N."/>
            <person name="Akram J."/>
            <person name="Aslam A."/>
        </authorList>
    </citation>
    <scope>NUCLEOTIDE SEQUENCE [LARGE SCALE GENOMIC DNA]</scope>
    <source>
        <strain evidence="1 2">3OW</strain>
    </source>
</reference>
<comment type="caution">
    <text evidence="1">The sequence shown here is derived from an EMBL/GenBank/DDBJ whole genome shotgun (WGS) entry which is preliminary data.</text>
</comment>
<dbReference type="Pfam" id="PF09355">
    <property type="entry name" value="Phage_Gp19"/>
    <property type="match status" value="1"/>
</dbReference>
<dbReference type="EMBL" id="JAGXOE010000094">
    <property type="protein sequence ID" value="MBS4103969.1"/>
    <property type="molecule type" value="Genomic_DNA"/>
</dbReference>
<evidence type="ECO:0000313" key="1">
    <source>
        <dbReference type="EMBL" id="MBS4103969.1"/>
    </source>
</evidence>
<evidence type="ECO:0000313" key="2">
    <source>
        <dbReference type="Proteomes" id="UP000676853"/>
    </source>
</evidence>
<dbReference type="InterPro" id="IPR018963">
    <property type="entry name" value="Mycophage_D29_Gp19"/>
</dbReference>
<dbReference type="Proteomes" id="UP000676853">
    <property type="component" value="Unassembled WGS sequence"/>
</dbReference>
<name>A0ABS5NI47_TSUPA</name>
<gene>
    <name evidence="1" type="ORF">KFZ73_22340</name>
</gene>
<proteinExistence type="predicted"/>
<dbReference type="RefSeq" id="WP_212555129.1">
    <property type="nucleotide sequence ID" value="NZ_JAGXOE010000094.1"/>
</dbReference>
<organism evidence="1 2">
    <name type="scientific">Tsukamurella paurometabola</name>
    <name type="common">Corynebacterium paurometabolum</name>
    <dbReference type="NCBI Taxonomy" id="2061"/>
    <lineage>
        <taxon>Bacteria</taxon>
        <taxon>Bacillati</taxon>
        <taxon>Actinomycetota</taxon>
        <taxon>Actinomycetes</taxon>
        <taxon>Mycobacteriales</taxon>
        <taxon>Tsukamurellaceae</taxon>
        <taxon>Tsukamurella</taxon>
    </lineage>
</organism>
<keyword evidence="2" id="KW-1185">Reference proteome</keyword>
<protein>
    <recommendedName>
        <fullName evidence="3">Phage protein Gp19/Gp15/Gp42</fullName>
    </recommendedName>
</protein>